<protein>
    <submittedName>
        <fullName evidence="1">Uncharacterized protein</fullName>
    </submittedName>
</protein>
<keyword evidence="2" id="KW-1185">Reference proteome</keyword>
<gene>
    <name evidence="1" type="ORF">FXB38_02800</name>
</gene>
<dbReference type="Proteomes" id="UP000324853">
    <property type="component" value="Unassembled WGS sequence"/>
</dbReference>
<dbReference type="OrthoDB" id="9788621at2"/>
<evidence type="ECO:0000313" key="2">
    <source>
        <dbReference type="Proteomes" id="UP000324853"/>
    </source>
</evidence>
<proteinExistence type="predicted"/>
<dbReference type="EMBL" id="VSSR01000006">
    <property type="protein sequence ID" value="TYL87730.1"/>
    <property type="molecule type" value="Genomic_DNA"/>
</dbReference>
<name>A0A5S4XE17_9BRAD</name>
<reference evidence="1 2" key="1">
    <citation type="submission" date="2019-08" db="EMBL/GenBank/DDBJ databases">
        <title>Bradyrhizobium hipponensis sp. nov., a rhizobium isolated from a Lupinus angustifolius root nodule in Tunisia.</title>
        <authorList>
            <person name="Off K."/>
            <person name="Rejili M."/>
            <person name="Mars M."/>
            <person name="Brachmann A."/>
            <person name="Marin M."/>
        </authorList>
    </citation>
    <scope>NUCLEOTIDE SEQUENCE [LARGE SCALE GENOMIC DNA]</scope>
    <source>
        <strain evidence="1 2">CTAW11</strain>
    </source>
</reference>
<dbReference type="RefSeq" id="WP_148749252.1">
    <property type="nucleotide sequence ID" value="NZ_VSSR01000006.1"/>
</dbReference>
<accession>A0A5S4XE17</accession>
<organism evidence="1 2">
    <name type="scientific">Bradyrhizobium cytisi</name>
    <dbReference type="NCBI Taxonomy" id="515489"/>
    <lineage>
        <taxon>Bacteria</taxon>
        <taxon>Pseudomonadati</taxon>
        <taxon>Pseudomonadota</taxon>
        <taxon>Alphaproteobacteria</taxon>
        <taxon>Hyphomicrobiales</taxon>
        <taxon>Nitrobacteraceae</taxon>
        <taxon>Bradyrhizobium</taxon>
    </lineage>
</organism>
<comment type="caution">
    <text evidence="1">The sequence shown here is derived from an EMBL/GenBank/DDBJ whole genome shotgun (WGS) entry which is preliminary data.</text>
</comment>
<sequence length="152" mass="16541">MTIANISDDLERGVLSALLKPGDLILVQGLHSFAKQNSVDKGAGQTTDGIRRANNVSVEFTFDRFEATSSSAHGRWVSGSVDVSSIVRVGTITSESGKLRIQGTVLAIAMGFSGFKTREYATFPYRTGVYRVDDHFGEDDDSWLDDDDDGEE</sequence>
<dbReference type="AlphaFoldDB" id="A0A5S4XE17"/>
<evidence type="ECO:0000313" key="1">
    <source>
        <dbReference type="EMBL" id="TYL87730.1"/>
    </source>
</evidence>